<dbReference type="Pfam" id="PF01230">
    <property type="entry name" value="HIT"/>
    <property type="match status" value="1"/>
</dbReference>
<dbReference type="InterPro" id="IPR011146">
    <property type="entry name" value="HIT-like"/>
</dbReference>
<dbReference type="InterPro" id="IPR036265">
    <property type="entry name" value="HIT-like_sf"/>
</dbReference>
<dbReference type="Gene3D" id="3.30.428.10">
    <property type="entry name" value="HIT-like"/>
    <property type="match status" value="1"/>
</dbReference>
<dbReference type="PANTHER" id="PTHR23089">
    <property type="entry name" value="HISTIDINE TRIAD HIT PROTEIN"/>
    <property type="match status" value="1"/>
</dbReference>
<protein>
    <recommendedName>
        <fullName evidence="1">HIT domain-containing protein</fullName>
    </recommendedName>
</protein>
<dbReference type="EMBL" id="BARW01007057">
    <property type="protein sequence ID" value="GAI84188.1"/>
    <property type="molecule type" value="Genomic_DNA"/>
</dbReference>
<dbReference type="PRINTS" id="PR00332">
    <property type="entry name" value="HISTRIAD"/>
</dbReference>
<dbReference type="GO" id="GO:0003824">
    <property type="term" value="F:catalytic activity"/>
    <property type="evidence" value="ECO:0007669"/>
    <property type="project" value="InterPro"/>
</dbReference>
<reference evidence="2" key="1">
    <citation type="journal article" date="2014" name="Front. Microbiol.">
        <title>High frequency of phylogenetically diverse reductive dehalogenase-homologous genes in deep subseafloor sedimentary metagenomes.</title>
        <authorList>
            <person name="Kawai M."/>
            <person name="Futagami T."/>
            <person name="Toyoda A."/>
            <person name="Takaki Y."/>
            <person name="Nishi S."/>
            <person name="Hori S."/>
            <person name="Arai W."/>
            <person name="Tsubouchi T."/>
            <person name="Morono Y."/>
            <person name="Uchiyama I."/>
            <person name="Ito T."/>
            <person name="Fujiyama A."/>
            <person name="Inagaki F."/>
            <person name="Takami H."/>
        </authorList>
    </citation>
    <scope>NUCLEOTIDE SEQUENCE</scope>
    <source>
        <strain evidence="2">Expedition CK06-06</strain>
    </source>
</reference>
<evidence type="ECO:0000259" key="1">
    <source>
        <dbReference type="PROSITE" id="PS51084"/>
    </source>
</evidence>
<dbReference type="CDD" id="cd01276">
    <property type="entry name" value="PKCI_related"/>
    <property type="match status" value="1"/>
</dbReference>
<dbReference type="SUPFAM" id="SSF54197">
    <property type="entry name" value="HIT-like"/>
    <property type="match status" value="1"/>
</dbReference>
<name>X1RU42_9ZZZZ</name>
<gene>
    <name evidence="2" type="ORF">S12H4_14770</name>
</gene>
<dbReference type="PROSITE" id="PS51084">
    <property type="entry name" value="HIT_2"/>
    <property type="match status" value="1"/>
</dbReference>
<comment type="caution">
    <text evidence="2">The sequence shown here is derived from an EMBL/GenBank/DDBJ whole genome shotgun (WGS) entry which is preliminary data.</text>
</comment>
<dbReference type="AlphaFoldDB" id="X1RU42"/>
<organism evidence="2">
    <name type="scientific">marine sediment metagenome</name>
    <dbReference type="NCBI Taxonomy" id="412755"/>
    <lineage>
        <taxon>unclassified sequences</taxon>
        <taxon>metagenomes</taxon>
        <taxon>ecological metagenomes</taxon>
    </lineage>
</organism>
<evidence type="ECO:0000313" key="2">
    <source>
        <dbReference type="EMBL" id="GAI84188.1"/>
    </source>
</evidence>
<dbReference type="InterPro" id="IPR001310">
    <property type="entry name" value="Histidine_triad_HIT"/>
</dbReference>
<accession>X1RU42</accession>
<sequence>MECLFCQIVAGEIPADIVHYDEELVAFRDINPQAPTHILIIPKAHVASMTELTGKQQALMGRLILLAKELAEEDGISEKGYRLSVSCGADGGQLVPHLHFHLLGGRKLDDRLG</sequence>
<proteinExistence type="predicted"/>
<feature type="domain" description="HIT" evidence="1">
    <location>
        <begin position="4"/>
        <end position="113"/>
    </location>
</feature>